<feature type="transmembrane region" description="Helical" evidence="5">
    <location>
        <begin position="20"/>
        <end position="53"/>
    </location>
</feature>
<organism evidence="6 7">
    <name type="scientific">Bodo saltans</name>
    <name type="common">Flagellated protozoan</name>
    <dbReference type="NCBI Taxonomy" id="75058"/>
    <lineage>
        <taxon>Eukaryota</taxon>
        <taxon>Discoba</taxon>
        <taxon>Euglenozoa</taxon>
        <taxon>Kinetoplastea</taxon>
        <taxon>Metakinetoplastina</taxon>
        <taxon>Eubodonida</taxon>
        <taxon>Bodonidae</taxon>
        <taxon>Bodo</taxon>
    </lineage>
</organism>
<evidence type="ECO:0000256" key="3">
    <source>
        <dbReference type="ARBA" id="ARBA00022989"/>
    </source>
</evidence>
<sequence length="316" mass="34633">MSAGNSAVDGLATMNWEAWVTVFTCATVLVSLSLGIVDCAPAMVVSAVFLYLCQIVEFSDVLGGLSNSSVVTIALLFIIVDPIADLPKVRSGVARVLGDLSSNVGLRWATFKIVVMCMGTSSFLNNAPQVAVLTKKMMVLFFFCFLNNTPQVAVLTNIIKWYCRDCGAYPSQILLPMNFATLCGNYALIGTSTNLIVDGLMQKYGMGRMPFFELLKINGPFTVVMVLYLVFLPYYLLPRDAGGMFRSIKDNTGVYLSRLRVRESSVVIGVRIASLLDAYRESVMEGLEVLQLVREEITIFPITGEETLQAGRRCAM</sequence>
<dbReference type="EMBL" id="CYKH01000068">
    <property type="protein sequence ID" value="CUI11266.1"/>
    <property type="molecule type" value="Genomic_DNA"/>
</dbReference>
<dbReference type="AlphaFoldDB" id="A0A0S4KJN9"/>
<evidence type="ECO:0000256" key="4">
    <source>
        <dbReference type="ARBA" id="ARBA00023136"/>
    </source>
</evidence>
<dbReference type="PANTHER" id="PTHR43652:SF2">
    <property type="entry name" value="BASIC AMINO ACID ANTIPORTER YFCC-RELATED"/>
    <property type="match status" value="1"/>
</dbReference>
<keyword evidence="3 5" id="KW-1133">Transmembrane helix</keyword>
<evidence type="ECO:0000256" key="5">
    <source>
        <dbReference type="SAM" id="Phobius"/>
    </source>
</evidence>
<protein>
    <submittedName>
        <fullName evidence="6">Membrane-associated protein, putative</fullName>
    </submittedName>
</protein>
<dbReference type="InterPro" id="IPR051679">
    <property type="entry name" value="DASS-Related_Transporters"/>
</dbReference>
<dbReference type="OMA" id="AYRESVM"/>
<keyword evidence="4 5" id="KW-0472">Membrane</keyword>
<keyword evidence="7" id="KW-1185">Reference proteome</keyword>
<comment type="subcellular location">
    <subcellularLocation>
        <location evidence="1">Membrane</location>
        <topology evidence="1">Multi-pass membrane protein</topology>
    </subcellularLocation>
</comment>
<feature type="transmembrane region" description="Helical" evidence="5">
    <location>
        <begin position="65"/>
        <end position="84"/>
    </location>
</feature>
<dbReference type="OrthoDB" id="442352at2759"/>
<feature type="transmembrane region" description="Helical" evidence="5">
    <location>
        <begin position="104"/>
        <end position="125"/>
    </location>
</feature>
<dbReference type="VEuPathDB" id="TriTrypDB:BSAL_36615"/>
<proteinExistence type="predicted"/>
<dbReference type="Proteomes" id="UP000051952">
    <property type="component" value="Unassembled WGS sequence"/>
</dbReference>
<evidence type="ECO:0000256" key="2">
    <source>
        <dbReference type="ARBA" id="ARBA00022692"/>
    </source>
</evidence>
<keyword evidence="2 5" id="KW-0812">Transmembrane</keyword>
<dbReference type="PANTHER" id="PTHR43652">
    <property type="entry name" value="BASIC AMINO ACID ANTIPORTER YFCC-RELATED"/>
    <property type="match status" value="1"/>
</dbReference>
<gene>
    <name evidence="6" type="ORF">BSAL_51680</name>
</gene>
<dbReference type="GO" id="GO:0005886">
    <property type="term" value="C:plasma membrane"/>
    <property type="evidence" value="ECO:0007669"/>
    <property type="project" value="TreeGrafter"/>
</dbReference>
<evidence type="ECO:0000313" key="7">
    <source>
        <dbReference type="Proteomes" id="UP000051952"/>
    </source>
</evidence>
<reference evidence="7" key="1">
    <citation type="submission" date="2015-09" db="EMBL/GenBank/DDBJ databases">
        <authorList>
            <consortium name="Pathogen Informatics"/>
        </authorList>
    </citation>
    <scope>NUCLEOTIDE SEQUENCE [LARGE SCALE GENOMIC DNA]</scope>
    <source>
        <strain evidence="7">Lake Konstanz</strain>
    </source>
</reference>
<dbReference type="GO" id="GO:0055085">
    <property type="term" value="P:transmembrane transport"/>
    <property type="evidence" value="ECO:0007669"/>
    <property type="project" value="InterPro"/>
</dbReference>
<evidence type="ECO:0000313" key="6">
    <source>
        <dbReference type="EMBL" id="CUI11266.1"/>
    </source>
</evidence>
<evidence type="ECO:0000256" key="1">
    <source>
        <dbReference type="ARBA" id="ARBA00004141"/>
    </source>
</evidence>
<feature type="transmembrane region" description="Helical" evidence="5">
    <location>
        <begin position="179"/>
        <end position="197"/>
    </location>
</feature>
<feature type="transmembrane region" description="Helical" evidence="5">
    <location>
        <begin position="217"/>
        <end position="237"/>
    </location>
</feature>
<feature type="transmembrane region" description="Helical" evidence="5">
    <location>
        <begin position="137"/>
        <end position="159"/>
    </location>
</feature>
<name>A0A0S4KJN9_BODSA</name>
<accession>A0A0S4KJN9</accession>